<gene>
    <name evidence="1" type="ORF">SAMN05443248_3514</name>
</gene>
<proteinExistence type="predicted"/>
<evidence type="ECO:0000313" key="1">
    <source>
        <dbReference type="EMBL" id="SHH05402.1"/>
    </source>
</evidence>
<name>A0A1M5PUP8_9BRAD</name>
<protein>
    <submittedName>
        <fullName evidence="1">Uncharacterized protein</fullName>
    </submittedName>
</protein>
<accession>A0A1M5PUP8</accession>
<dbReference type="RefSeq" id="WP_154072297.1">
    <property type="nucleotide sequence ID" value="NZ_LT670817.1"/>
</dbReference>
<sequence>MADEKLVDLAVEVFNDELDHWQRIGAPYPGQMYLRRMPLLHEIGPADYIPAEDTGEMHLVPDVFVLDFLKSKAMARVIDEIQKAIAA</sequence>
<dbReference type="AlphaFoldDB" id="A0A1M5PUP8"/>
<dbReference type="EMBL" id="LT670817">
    <property type="protein sequence ID" value="SHH05402.1"/>
    <property type="molecule type" value="Genomic_DNA"/>
</dbReference>
<organism evidence="1 2">
    <name type="scientific">Bradyrhizobium erythrophlei</name>
    <dbReference type="NCBI Taxonomy" id="1437360"/>
    <lineage>
        <taxon>Bacteria</taxon>
        <taxon>Pseudomonadati</taxon>
        <taxon>Pseudomonadota</taxon>
        <taxon>Alphaproteobacteria</taxon>
        <taxon>Hyphomicrobiales</taxon>
        <taxon>Nitrobacteraceae</taxon>
        <taxon>Bradyrhizobium</taxon>
    </lineage>
</organism>
<evidence type="ECO:0000313" key="2">
    <source>
        <dbReference type="Proteomes" id="UP000189796"/>
    </source>
</evidence>
<reference evidence="1 2" key="1">
    <citation type="submission" date="2016-11" db="EMBL/GenBank/DDBJ databases">
        <authorList>
            <person name="Jaros S."/>
            <person name="Januszkiewicz K."/>
            <person name="Wedrychowicz H."/>
        </authorList>
    </citation>
    <scope>NUCLEOTIDE SEQUENCE [LARGE SCALE GENOMIC DNA]</scope>
    <source>
        <strain evidence="1 2">GAS138</strain>
    </source>
</reference>
<dbReference type="Proteomes" id="UP000189796">
    <property type="component" value="Chromosome I"/>
</dbReference>